<evidence type="ECO:0000256" key="1">
    <source>
        <dbReference type="SAM" id="Phobius"/>
    </source>
</evidence>
<keyword evidence="1" id="KW-0472">Membrane</keyword>
<dbReference type="Proteomes" id="UP000799538">
    <property type="component" value="Unassembled WGS sequence"/>
</dbReference>
<keyword evidence="1" id="KW-0812">Transmembrane</keyword>
<evidence type="ECO:0000313" key="3">
    <source>
        <dbReference type="Proteomes" id="UP000799538"/>
    </source>
</evidence>
<evidence type="ECO:0000313" key="2">
    <source>
        <dbReference type="EMBL" id="KAF2220176.1"/>
    </source>
</evidence>
<keyword evidence="3" id="KW-1185">Reference proteome</keyword>
<organism evidence="2 3">
    <name type="scientific">Elsinoe ampelina</name>
    <dbReference type="NCBI Taxonomy" id="302913"/>
    <lineage>
        <taxon>Eukaryota</taxon>
        <taxon>Fungi</taxon>
        <taxon>Dikarya</taxon>
        <taxon>Ascomycota</taxon>
        <taxon>Pezizomycotina</taxon>
        <taxon>Dothideomycetes</taxon>
        <taxon>Dothideomycetidae</taxon>
        <taxon>Myriangiales</taxon>
        <taxon>Elsinoaceae</taxon>
        <taxon>Elsinoe</taxon>
    </lineage>
</organism>
<accession>A0A6A6G350</accession>
<proteinExistence type="predicted"/>
<sequence>MLSPDLRRGRSGFLRDWPISLTGIDASGNAGHRTIERMKGRCVDATSGKADLAHHHHIYALHPPTQNKYTITSQMVIILLCRSGTVDVCCLRTRNHQRANSKTCQCLLIARPLSQRRSSTAAIRIADRTVLVSFCRYAEGQPVEGVPCRQSRALKHGGCGIEIVVRTRNALFASGTTSFLLILQYGTFFTPLLLAAIKSHCRWSMSKV</sequence>
<protein>
    <submittedName>
        <fullName evidence="2">Uncharacterized protein</fullName>
    </submittedName>
</protein>
<reference evidence="3" key="1">
    <citation type="journal article" date="2020" name="Stud. Mycol.">
        <title>101 Dothideomycetes genomes: A test case for predicting lifestyles and emergence of pathogens.</title>
        <authorList>
            <person name="Haridas S."/>
            <person name="Albert R."/>
            <person name="Binder M."/>
            <person name="Bloem J."/>
            <person name="LaButti K."/>
            <person name="Salamov A."/>
            <person name="Andreopoulos B."/>
            <person name="Baker S."/>
            <person name="Barry K."/>
            <person name="Bills G."/>
            <person name="Bluhm B."/>
            <person name="Cannon C."/>
            <person name="Castanera R."/>
            <person name="Culley D."/>
            <person name="Daum C."/>
            <person name="Ezra D."/>
            <person name="Gonzalez J."/>
            <person name="Henrissat B."/>
            <person name="Kuo A."/>
            <person name="Liang C."/>
            <person name="Lipzen A."/>
            <person name="Lutzoni F."/>
            <person name="Magnuson J."/>
            <person name="Mondo S."/>
            <person name="Nolan M."/>
            <person name="Ohm R."/>
            <person name="Pangilinan J."/>
            <person name="Park H.-J."/>
            <person name="Ramirez L."/>
            <person name="Alfaro M."/>
            <person name="Sun H."/>
            <person name="Tritt A."/>
            <person name="Yoshinaga Y."/>
            <person name="Zwiers L.-H."/>
            <person name="Turgeon B."/>
            <person name="Goodwin S."/>
            <person name="Spatafora J."/>
            <person name="Crous P."/>
            <person name="Grigoriev I."/>
        </authorList>
    </citation>
    <scope>NUCLEOTIDE SEQUENCE [LARGE SCALE GENOMIC DNA]</scope>
    <source>
        <strain evidence="3">CECT 20119</strain>
    </source>
</reference>
<name>A0A6A6G350_9PEZI</name>
<gene>
    <name evidence="2" type="ORF">BDZ85DRAFT_32763</name>
</gene>
<keyword evidence="1" id="KW-1133">Transmembrane helix</keyword>
<dbReference type="OrthoDB" id="10447817at2759"/>
<dbReference type="EMBL" id="ML992513">
    <property type="protein sequence ID" value="KAF2220176.1"/>
    <property type="molecule type" value="Genomic_DNA"/>
</dbReference>
<dbReference type="AlphaFoldDB" id="A0A6A6G350"/>
<feature type="transmembrane region" description="Helical" evidence="1">
    <location>
        <begin position="178"/>
        <end position="197"/>
    </location>
</feature>